<evidence type="ECO:0000313" key="3">
    <source>
        <dbReference type="Proteomes" id="UP001236663"/>
    </source>
</evidence>
<accession>A0ABT8CB95</accession>
<feature type="transmembrane region" description="Helical" evidence="1">
    <location>
        <begin position="189"/>
        <end position="207"/>
    </location>
</feature>
<feature type="transmembrane region" description="Helical" evidence="1">
    <location>
        <begin position="145"/>
        <end position="161"/>
    </location>
</feature>
<keyword evidence="1" id="KW-0812">Transmembrane</keyword>
<name>A0ABT8CB95_9BACT</name>
<feature type="transmembrane region" description="Helical" evidence="1">
    <location>
        <begin position="31"/>
        <end position="53"/>
    </location>
</feature>
<feature type="transmembrane region" description="Helical" evidence="1">
    <location>
        <begin position="102"/>
        <end position="125"/>
    </location>
</feature>
<dbReference type="Pfam" id="PF20334">
    <property type="entry name" value="DUF6629"/>
    <property type="match status" value="1"/>
</dbReference>
<evidence type="ECO:0000313" key="2">
    <source>
        <dbReference type="EMBL" id="MDN3690069.1"/>
    </source>
</evidence>
<feature type="transmembrane region" description="Helical" evidence="1">
    <location>
        <begin position="166"/>
        <end position="183"/>
    </location>
</feature>
<sequence>MCFSAEASFGAGIVLGTIGIATIKKTQNPRYLPFSVIPLLFALQQFSEGMLWIGLGETEHSKWRFLPTLIFLGFSQLLWPFWVPLSILFLEENPMRRKILSVLLLMGISVSGYFLYCMIAFDFSAEIRSGHIKYTLDFPVFLEKWSGVFYFLPIAASPFIAGRKGVRFLGFAVLVSFMVTIIFFSDHLVSIWCFFAALLSIMVFGIISRIHKQTISSNCLHHEN</sequence>
<reference evidence="3" key="1">
    <citation type="journal article" date="2019" name="Int. J. Syst. Evol. Microbiol.">
        <title>The Global Catalogue of Microorganisms (GCM) 10K type strain sequencing project: providing services to taxonomists for standard genome sequencing and annotation.</title>
        <authorList>
            <consortium name="The Broad Institute Genomics Platform"/>
            <consortium name="The Broad Institute Genome Sequencing Center for Infectious Disease"/>
            <person name="Wu L."/>
            <person name="Ma J."/>
        </authorList>
    </citation>
    <scope>NUCLEOTIDE SEQUENCE [LARGE SCALE GENOMIC DNA]</scope>
    <source>
        <strain evidence="3">CECT 7706</strain>
    </source>
</reference>
<dbReference type="EMBL" id="JAUFQS010000047">
    <property type="protein sequence ID" value="MDN3690069.1"/>
    <property type="molecule type" value="Genomic_DNA"/>
</dbReference>
<evidence type="ECO:0000256" key="1">
    <source>
        <dbReference type="SAM" id="Phobius"/>
    </source>
</evidence>
<keyword evidence="1" id="KW-1133">Transmembrane helix</keyword>
<comment type="caution">
    <text evidence="2">The sequence shown here is derived from an EMBL/GenBank/DDBJ whole genome shotgun (WGS) entry which is preliminary data.</text>
</comment>
<dbReference type="InterPro" id="IPR046737">
    <property type="entry name" value="DUF6629"/>
</dbReference>
<protein>
    <submittedName>
        <fullName evidence="2">Uncharacterized protein</fullName>
    </submittedName>
</protein>
<feature type="transmembrane region" description="Helical" evidence="1">
    <location>
        <begin position="65"/>
        <end position="90"/>
    </location>
</feature>
<dbReference type="RefSeq" id="WP_290228711.1">
    <property type="nucleotide sequence ID" value="NZ_JAUFQS010000047.1"/>
</dbReference>
<keyword evidence="1" id="KW-0472">Membrane</keyword>
<dbReference type="Proteomes" id="UP001236663">
    <property type="component" value="Unassembled WGS sequence"/>
</dbReference>
<gene>
    <name evidence="2" type="ORF">QWZ15_19760</name>
</gene>
<organism evidence="2 3">
    <name type="scientific">Cyclobacterium jeungdonense</name>
    <dbReference type="NCBI Taxonomy" id="708087"/>
    <lineage>
        <taxon>Bacteria</taxon>
        <taxon>Pseudomonadati</taxon>
        <taxon>Bacteroidota</taxon>
        <taxon>Cytophagia</taxon>
        <taxon>Cytophagales</taxon>
        <taxon>Cyclobacteriaceae</taxon>
        <taxon>Cyclobacterium</taxon>
    </lineage>
</organism>
<keyword evidence="3" id="KW-1185">Reference proteome</keyword>
<proteinExistence type="predicted"/>